<evidence type="ECO:0000313" key="3">
    <source>
        <dbReference type="Proteomes" id="UP000564885"/>
    </source>
</evidence>
<name>A0A849HVJ7_9HYPH</name>
<organism evidence="2 3">
    <name type="scientific">Enterovirga aerilata</name>
    <dbReference type="NCBI Taxonomy" id="2730920"/>
    <lineage>
        <taxon>Bacteria</taxon>
        <taxon>Pseudomonadati</taxon>
        <taxon>Pseudomonadota</taxon>
        <taxon>Alphaproteobacteria</taxon>
        <taxon>Hyphomicrobiales</taxon>
        <taxon>Methylobacteriaceae</taxon>
        <taxon>Enterovirga</taxon>
    </lineage>
</organism>
<dbReference type="EMBL" id="JABEPP010000001">
    <property type="protein sequence ID" value="NNM71132.1"/>
    <property type="molecule type" value="Genomic_DNA"/>
</dbReference>
<evidence type="ECO:0000256" key="1">
    <source>
        <dbReference type="SAM" id="Coils"/>
    </source>
</evidence>
<evidence type="ECO:0000313" key="2">
    <source>
        <dbReference type="EMBL" id="NNM71132.1"/>
    </source>
</evidence>
<keyword evidence="3" id="KW-1185">Reference proteome</keyword>
<gene>
    <name evidence="2" type="ORF">HJG44_01825</name>
</gene>
<dbReference type="AlphaFoldDB" id="A0A849HVJ7"/>
<comment type="caution">
    <text evidence="2">The sequence shown here is derived from an EMBL/GenBank/DDBJ whole genome shotgun (WGS) entry which is preliminary data.</text>
</comment>
<dbReference type="RefSeq" id="WP_171216629.1">
    <property type="nucleotide sequence ID" value="NZ_JABEPP010000001.1"/>
</dbReference>
<protein>
    <submittedName>
        <fullName evidence="2">DUF465 domain-containing protein</fullName>
    </submittedName>
</protein>
<accession>A0A849HVJ7</accession>
<dbReference type="InterPro" id="IPR007420">
    <property type="entry name" value="DUF465"/>
</dbReference>
<dbReference type="Gene3D" id="6.10.280.50">
    <property type="match status" value="1"/>
</dbReference>
<dbReference type="InterPro" id="IPR038444">
    <property type="entry name" value="DUF465_sf"/>
</dbReference>
<reference evidence="2 3" key="1">
    <citation type="submission" date="2020-04" db="EMBL/GenBank/DDBJ databases">
        <title>Enterovirga sp. isolate from soil.</title>
        <authorList>
            <person name="Chea S."/>
            <person name="Kim D.-U."/>
        </authorList>
    </citation>
    <scope>NUCLEOTIDE SEQUENCE [LARGE SCALE GENOMIC DNA]</scope>
    <source>
        <strain evidence="2 3">DB1703</strain>
    </source>
</reference>
<dbReference type="Pfam" id="PF04325">
    <property type="entry name" value="DUF465"/>
    <property type="match status" value="1"/>
</dbReference>
<sequence length="57" mass="6785">MPLQNHLSELERKHEALEREIHDAAARPSADTTRLAELKRRKLQLKDEIYRLKRTAH</sequence>
<feature type="coiled-coil region" evidence="1">
    <location>
        <begin position="7"/>
        <end position="55"/>
    </location>
</feature>
<dbReference type="Proteomes" id="UP000564885">
    <property type="component" value="Unassembled WGS sequence"/>
</dbReference>
<proteinExistence type="predicted"/>
<keyword evidence="1" id="KW-0175">Coiled coil</keyword>